<dbReference type="EMBL" id="JAAGOB010000007">
    <property type="protein sequence ID" value="NED96596.1"/>
    <property type="molecule type" value="Genomic_DNA"/>
</dbReference>
<protein>
    <submittedName>
        <fullName evidence="5">Gfo/Idh/MocA family oxidoreductase</fullName>
    </submittedName>
</protein>
<evidence type="ECO:0000259" key="4">
    <source>
        <dbReference type="Pfam" id="PF02894"/>
    </source>
</evidence>
<organism evidence="5 6">
    <name type="scientific">Phytoactinopolyspora alkaliphila</name>
    <dbReference type="NCBI Taxonomy" id="1783498"/>
    <lineage>
        <taxon>Bacteria</taxon>
        <taxon>Bacillati</taxon>
        <taxon>Actinomycetota</taxon>
        <taxon>Actinomycetes</taxon>
        <taxon>Jiangellales</taxon>
        <taxon>Jiangellaceae</taxon>
        <taxon>Phytoactinopolyspora</taxon>
    </lineage>
</organism>
<dbReference type="InterPro" id="IPR036291">
    <property type="entry name" value="NAD(P)-bd_dom_sf"/>
</dbReference>
<feature type="domain" description="Gfo/Idh/MocA-like oxidoreductase N-terminal" evidence="3">
    <location>
        <begin position="8"/>
        <end position="124"/>
    </location>
</feature>
<feature type="domain" description="Gfo/Idh/MocA-like oxidoreductase C-terminal" evidence="4">
    <location>
        <begin position="136"/>
        <end position="372"/>
    </location>
</feature>
<gene>
    <name evidence="5" type="ORF">G1H11_14895</name>
</gene>
<dbReference type="GO" id="GO:0000166">
    <property type="term" value="F:nucleotide binding"/>
    <property type="evidence" value="ECO:0007669"/>
    <property type="project" value="InterPro"/>
</dbReference>
<comment type="caution">
    <text evidence="5">The sequence shown here is derived from an EMBL/GenBank/DDBJ whole genome shotgun (WGS) entry which is preliminary data.</text>
</comment>
<dbReference type="PANTHER" id="PTHR43708:SF8">
    <property type="entry name" value="OXIDOREDUCTASE"/>
    <property type="match status" value="1"/>
</dbReference>
<evidence type="ECO:0000313" key="5">
    <source>
        <dbReference type="EMBL" id="NED96596.1"/>
    </source>
</evidence>
<dbReference type="PANTHER" id="PTHR43708">
    <property type="entry name" value="CONSERVED EXPRESSED OXIDOREDUCTASE (EUROFUNG)"/>
    <property type="match status" value="1"/>
</dbReference>
<dbReference type="InterPro" id="IPR000683">
    <property type="entry name" value="Gfo/Idh/MocA-like_OxRdtase_N"/>
</dbReference>
<sequence length="397" mass="43130">MNERRQLRLGVVGVGVRAELARHAGQAGGRVVACADPAARARDTARELFGPETRVVADHRDLVGHGLDGVFVTSPDHTHARVAIDFLRAGVAVYLEKPMATTVEDCDAILRAAQASGTLLFCGHNMRYMPVIETMKSLLDAGEIGEVKTVWCRHFVGHGGDFYFKDWHAEAAKSTGLLLQKGAHDIDVIHWLAGAHSDLVTGMGALQVYGDVTDRRDNSGRRMREWFDVGNWPPADARELNPVIDVEDTSMIHMRLANGVLASYQQCHFTPDYWRNYTIIGTRGRMENFGDTVDAEIRLYQRRSDYDPVGTRVVPVPRGSGGHGGADAAAVAEFLAAITGEAVPRTHPLDARAAVATGVAGTASIRTGSVPIRIDPPNLTHEAEVPAARTHNSEEHT</sequence>
<evidence type="ECO:0000256" key="2">
    <source>
        <dbReference type="SAM" id="MobiDB-lite"/>
    </source>
</evidence>
<keyword evidence="6" id="KW-1185">Reference proteome</keyword>
<dbReference type="Proteomes" id="UP000469185">
    <property type="component" value="Unassembled WGS sequence"/>
</dbReference>
<proteinExistence type="inferred from homology"/>
<dbReference type="Gene3D" id="3.40.50.720">
    <property type="entry name" value="NAD(P)-binding Rossmann-like Domain"/>
    <property type="match status" value="1"/>
</dbReference>
<evidence type="ECO:0000313" key="6">
    <source>
        <dbReference type="Proteomes" id="UP000469185"/>
    </source>
</evidence>
<dbReference type="SUPFAM" id="SSF51735">
    <property type="entry name" value="NAD(P)-binding Rossmann-fold domains"/>
    <property type="match status" value="1"/>
</dbReference>
<dbReference type="Pfam" id="PF01408">
    <property type="entry name" value="GFO_IDH_MocA"/>
    <property type="match status" value="1"/>
</dbReference>
<dbReference type="InterPro" id="IPR004104">
    <property type="entry name" value="Gfo/Idh/MocA-like_OxRdtase_C"/>
</dbReference>
<feature type="region of interest" description="Disordered" evidence="2">
    <location>
        <begin position="371"/>
        <end position="397"/>
    </location>
</feature>
<dbReference type="SUPFAM" id="SSF55347">
    <property type="entry name" value="Glyceraldehyde-3-phosphate dehydrogenase-like, C-terminal domain"/>
    <property type="match status" value="1"/>
</dbReference>
<dbReference type="RefSeq" id="WP_163819373.1">
    <property type="nucleotide sequence ID" value="NZ_JAAGOB010000007.1"/>
</dbReference>
<accession>A0A6N9YNH4</accession>
<dbReference type="InterPro" id="IPR051317">
    <property type="entry name" value="Gfo/Idh/MocA_oxidoreduct"/>
</dbReference>
<dbReference type="Pfam" id="PF02894">
    <property type="entry name" value="GFO_IDH_MocA_C"/>
    <property type="match status" value="1"/>
</dbReference>
<dbReference type="AlphaFoldDB" id="A0A6N9YNH4"/>
<comment type="similarity">
    <text evidence="1">Belongs to the Gfo/Idh/MocA family.</text>
</comment>
<evidence type="ECO:0000256" key="1">
    <source>
        <dbReference type="ARBA" id="ARBA00010928"/>
    </source>
</evidence>
<evidence type="ECO:0000259" key="3">
    <source>
        <dbReference type="Pfam" id="PF01408"/>
    </source>
</evidence>
<reference evidence="5 6" key="1">
    <citation type="submission" date="2020-02" db="EMBL/GenBank/DDBJ databases">
        <authorList>
            <person name="Li X.-J."/>
            <person name="Feng X.-M."/>
        </authorList>
    </citation>
    <scope>NUCLEOTIDE SEQUENCE [LARGE SCALE GENOMIC DNA]</scope>
    <source>
        <strain evidence="5 6">CGMCC 4.7225</strain>
    </source>
</reference>
<dbReference type="Gene3D" id="3.30.360.10">
    <property type="entry name" value="Dihydrodipicolinate Reductase, domain 2"/>
    <property type="match status" value="1"/>
</dbReference>
<name>A0A6N9YNH4_9ACTN</name>